<keyword evidence="4" id="KW-0539">Nucleus</keyword>
<feature type="compositionally biased region" description="Basic and acidic residues" evidence="5">
    <location>
        <begin position="111"/>
        <end position="127"/>
    </location>
</feature>
<dbReference type="PANTHER" id="PTHR31442">
    <property type="entry name" value="HOMEODOMAIN-LIKE SUPERFAMILY PROTEIN-RELATED"/>
    <property type="match status" value="1"/>
</dbReference>
<dbReference type="GO" id="GO:0005634">
    <property type="term" value="C:nucleus"/>
    <property type="evidence" value="ECO:0007669"/>
    <property type="project" value="UniProtKB-SubCell"/>
</dbReference>
<dbReference type="InterPro" id="IPR009057">
    <property type="entry name" value="Homeodomain-like_sf"/>
</dbReference>
<organism evidence="7 8">
    <name type="scientific">Fraxinus pennsylvanica</name>
    <dbReference type="NCBI Taxonomy" id="56036"/>
    <lineage>
        <taxon>Eukaryota</taxon>
        <taxon>Viridiplantae</taxon>
        <taxon>Streptophyta</taxon>
        <taxon>Embryophyta</taxon>
        <taxon>Tracheophyta</taxon>
        <taxon>Spermatophyta</taxon>
        <taxon>Magnoliopsida</taxon>
        <taxon>eudicotyledons</taxon>
        <taxon>Gunneridae</taxon>
        <taxon>Pentapetalae</taxon>
        <taxon>asterids</taxon>
        <taxon>lamiids</taxon>
        <taxon>Lamiales</taxon>
        <taxon>Oleaceae</taxon>
        <taxon>Oleeae</taxon>
        <taxon>Fraxinus</taxon>
    </lineage>
</organism>
<dbReference type="EMBL" id="OU503048">
    <property type="protein sequence ID" value="CAI9774618.1"/>
    <property type="molecule type" value="Genomic_DNA"/>
</dbReference>
<evidence type="ECO:0000256" key="2">
    <source>
        <dbReference type="ARBA" id="ARBA00023015"/>
    </source>
</evidence>
<dbReference type="SUPFAM" id="SSF46689">
    <property type="entry name" value="Homeodomain-like"/>
    <property type="match status" value="1"/>
</dbReference>
<dbReference type="InterPro" id="IPR017930">
    <property type="entry name" value="Myb_dom"/>
</dbReference>
<feature type="domain" description="HTH myb-type" evidence="6">
    <location>
        <begin position="160"/>
        <end position="211"/>
    </location>
</feature>
<comment type="subcellular location">
    <subcellularLocation>
        <location evidence="1">Nucleus</location>
    </subcellularLocation>
</comment>
<evidence type="ECO:0000256" key="3">
    <source>
        <dbReference type="ARBA" id="ARBA00023163"/>
    </source>
</evidence>
<accession>A0AAD1ZSD9</accession>
<sequence length="239" mass="26468">MGKEVIRVTEWEAGLPTDDDLPPLYQSLIPPVLAKAFKISPEPPYTLLDACLPGHPLLPSCSSYSGNTTTNATPSGCFNFKHFIDDKNGNHRENPLPVWDHEMAEAKHDELGTTKGSDPKKAHRMESAEAASGAGATSIENCMDDQSVDAKAMKMARLVWTPQLHKRFVEVVAHLGLKNAVPKLIMQLMNVKGLTREKVASHLQKYRLYVRRMQRLSNEAPSVSDKLIPSMTVPPQSFN</sequence>
<evidence type="ECO:0000256" key="4">
    <source>
        <dbReference type="ARBA" id="ARBA00023242"/>
    </source>
</evidence>
<dbReference type="AlphaFoldDB" id="A0AAD1ZSD9"/>
<dbReference type="GO" id="GO:0003700">
    <property type="term" value="F:DNA-binding transcription factor activity"/>
    <property type="evidence" value="ECO:0007669"/>
    <property type="project" value="InterPro"/>
</dbReference>
<dbReference type="PROSITE" id="PS51294">
    <property type="entry name" value="HTH_MYB"/>
    <property type="match status" value="1"/>
</dbReference>
<keyword evidence="3" id="KW-0804">Transcription</keyword>
<keyword evidence="2" id="KW-0805">Transcription regulation</keyword>
<dbReference type="Gene3D" id="1.10.10.60">
    <property type="entry name" value="Homeodomain-like"/>
    <property type="match status" value="1"/>
</dbReference>
<proteinExistence type="predicted"/>
<evidence type="ECO:0000256" key="1">
    <source>
        <dbReference type="ARBA" id="ARBA00004123"/>
    </source>
</evidence>
<dbReference type="Pfam" id="PF00249">
    <property type="entry name" value="Myb_DNA-binding"/>
    <property type="match status" value="1"/>
</dbReference>
<dbReference type="InterPro" id="IPR001005">
    <property type="entry name" value="SANT/Myb"/>
</dbReference>
<keyword evidence="8" id="KW-1185">Reference proteome</keyword>
<dbReference type="PANTHER" id="PTHR31442:SF21">
    <property type="entry name" value="TRANSCRIPTION FACTOR BOA-RELATED"/>
    <property type="match status" value="1"/>
</dbReference>
<dbReference type="InterPro" id="IPR044841">
    <property type="entry name" value="LUX/BOA-like"/>
</dbReference>
<dbReference type="NCBIfam" id="TIGR01557">
    <property type="entry name" value="myb_SHAQKYF"/>
    <property type="match status" value="1"/>
</dbReference>
<dbReference type="FunFam" id="1.10.10.60:FF:000007">
    <property type="entry name" value="Two-component response regulator"/>
    <property type="match status" value="1"/>
</dbReference>
<feature type="region of interest" description="Disordered" evidence="5">
    <location>
        <begin position="111"/>
        <end position="135"/>
    </location>
</feature>
<dbReference type="Proteomes" id="UP000834106">
    <property type="component" value="Chromosome 13"/>
</dbReference>
<dbReference type="InterPro" id="IPR006447">
    <property type="entry name" value="Myb_dom_plants"/>
</dbReference>
<name>A0AAD1ZSD9_9LAMI</name>
<evidence type="ECO:0000256" key="5">
    <source>
        <dbReference type="SAM" id="MobiDB-lite"/>
    </source>
</evidence>
<reference evidence="7" key="1">
    <citation type="submission" date="2023-05" db="EMBL/GenBank/DDBJ databases">
        <authorList>
            <person name="Huff M."/>
        </authorList>
    </citation>
    <scope>NUCLEOTIDE SEQUENCE</scope>
</reference>
<protein>
    <recommendedName>
        <fullName evidence="6">HTH myb-type domain-containing protein</fullName>
    </recommendedName>
</protein>
<evidence type="ECO:0000259" key="6">
    <source>
        <dbReference type="PROSITE" id="PS51294"/>
    </source>
</evidence>
<gene>
    <name evidence="7" type="ORF">FPE_LOCUS22048</name>
</gene>
<dbReference type="GO" id="GO:0003677">
    <property type="term" value="F:DNA binding"/>
    <property type="evidence" value="ECO:0007669"/>
    <property type="project" value="InterPro"/>
</dbReference>
<evidence type="ECO:0000313" key="7">
    <source>
        <dbReference type="EMBL" id="CAI9774618.1"/>
    </source>
</evidence>
<evidence type="ECO:0000313" key="8">
    <source>
        <dbReference type="Proteomes" id="UP000834106"/>
    </source>
</evidence>